<gene>
    <name evidence="2" type="ORF">SFRICE_018018</name>
</gene>
<accession>A0A2H1VJY0</accession>
<proteinExistence type="predicted"/>
<reference evidence="2" key="1">
    <citation type="submission" date="2016-07" db="EMBL/GenBank/DDBJ databases">
        <authorList>
            <person name="Bretaudeau A."/>
        </authorList>
    </citation>
    <scope>NUCLEOTIDE SEQUENCE</scope>
    <source>
        <strain evidence="2">Rice</strain>
        <tissue evidence="2">Whole body</tissue>
    </source>
</reference>
<dbReference type="AlphaFoldDB" id="A0A2H1VJY0"/>
<protein>
    <submittedName>
        <fullName evidence="2">SFRICE_018018</fullName>
    </submittedName>
</protein>
<evidence type="ECO:0000313" key="2">
    <source>
        <dbReference type="EMBL" id="SOQ41133.1"/>
    </source>
</evidence>
<dbReference type="EMBL" id="ODYU01002964">
    <property type="protein sequence ID" value="SOQ41133.1"/>
    <property type="molecule type" value="Genomic_DNA"/>
</dbReference>
<sequence>MQGAEGKDYELSSFHEVLVMRDGDIDYHRAARLSVYHHYISTLFGNKKYIHISTARLCHSMCIYFHAVLYGIVTCAINDIPLNVYKFVRPYNKLSGQSYGRKSTPFSKFNYKPSFVLMEIIQREWVKVRVGLQKVGTNSCHDVEGSVSISYGISGEVSTANGRRSGNDVTTSKSPPCREFLLQLIECVFRKQRTFVETPPAPVGIDESPLLQSLAGFTRRANPMNHMSTDVIQTILERLRFFMTNINEQNGRQPPLPPPTQTPNRQSTDQQNFVTIIRTKRVAIDQIARICMLVERKRTSFYLLDKYLELWRKDMQLCSYV</sequence>
<name>A0A2H1VJY0_SPOFR</name>
<feature type="region of interest" description="Disordered" evidence="1">
    <location>
        <begin position="248"/>
        <end position="270"/>
    </location>
</feature>
<evidence type="ECO:0000256" key="1">
    <source>
        <dbReference type="SAM" id="MobiDB-lite"/>
    </source>
</evidence>
<organism evidence="2">
    <name type="scientific">Spodoptera frugiperda</name>
    <name type="common">Fall armyworm</name>
    <dbReference type="NCBI Taxonomy" id="7108"/>
    <lineage>
        <taxon>Eukaryota</taxon>
        <taxon>Metazoa</taxon>
        <taxon>Ecdysozoa</taxon>
        <taxon>Arthropoda</taxon>
        <taxon>Hexapoda</taxon>
        <taxon>Insecta</taxon>
        <taxon>Pterygota</taxon>
        <taxon>Neoptera</taxon>
        <taxon>Endopterygota</taxon>
        <taxon>Lepidoptera</taxon>
        <taxon>Glossata</taxon>
        <taxon>Ditrysia</taxon>
        <taxon>Noctuoidea</taxon>
        <taxon>Noctuidae</taxon>
        <taxon>Amphipyrinae</taxon>
        <taxon>Spodoptera</taxon>
    </lineage>
</organism>